<dbReference type="EMBL" id="HBEV01010390">
    <property type="protein sequence ID" value="CAD8590583.1"/>
    <property type="molecule type" value="Transcribed_RNA"/>
</dbReference>
<proteinExistence type="inferred from homology"/>
<feature type="compositionally biased region" description="Basic residues" evidence="5">
    <location>
        <begin position="1"/>
        <end position="13"/>
    </location>
</feature>
<dbReference type="Pfam" id="PF09420">
    <property type="entry name" value="Nop16"/>
    <property type="match status" value="1"/>
</dbReference>
<evidence type="ECO:0000256" key="2">
    <source>
        <dbReference type="ARBA" id="ARBA00008479"/>
    </source>
</evidence>
<comment type="subcellular location">
    <subcellularLocation>
        <location evidence="1">Nucleus</location>
        <location evidence="1">Nucleolus</location>
    </subcellularLocation>
</comment>
<evidence type="ECO:0000256" key="3">
    <source>
        <dbReference type="ARBA" id="ARBA00015522"/>
    </source>
</evidence>
<accession>A0A7S0PTW2</accession>
<feature type="region of interest" description="Disordered" evidence="5">
    <location>
        <begin position="1"/>
        <end position="108"/>
    </location>
</feature>
<dbReference type="GO" id="GO:0005730">
    <property type="term" value="C:nucleolus"/>
    <property type="evidence" value="ECO:0007669"/>
    <property type="project" value="UniProtKB-SubCell"/>
</dbReference>
<protein>
    <recommendedName>
        <fullName evidence="3">Nucleolar protein 16</fullName>
    </recommendedName>
</protein>
<evidence type="ECO:0000256" key="4">
    <source>
        <dbReference type="ARBA" id="ARBA00023242"/>
    </source>
</evidence>
<gene>
    <name evidence="6" type="ORF">MSP1404_LOCUS7987</name>
</gene>
<keyword evidence="4" id="KW-0539">Nucleus</keyword>
<feature type="compositionally biased region" description="Gly residues" evidence="5">
    <location>
        <begin position="84"/>
        <end position="94"/>
    </location>
</feature>
<sequence length="221" mass="23325">MGSSLKKKRRKRPSSSTVKVGRVKKQKQTVKVTPVLFPGAADQTGWDEDTTHQLNYESVGIASDPNKIGKTGRNSAKLDEPKAGKGGGAEGGGDGGDDAGADGKKKKKRLPYTVNDGTVAGTATVGGDEVRGALGQVRSTGAAAPKRLTTKQRRIVGALVAKHGHDIVAMSRDIKLNKMQHTVAQLRELVVSFMAYPELLQEGGGPLGFRAPKKGSLRGRF</sequence>
<dbReference type="PANTHER" id="PTHR13243:SF1">
    <property type="entry name" value="NUCLEOLAR PROTEIN 16"/>
    <property type="match status" value="1"/>
</dbReference>
<dbReference type="InterPro" id="IPR019002">
    <property type="entry name" value="Ribosome_biogenesis_Nop16"/>
</dbReference>
<comment type="similarity">
    <text evidence="2">Belongs to the NOP16 family.</text>
</comment>
<evidence type="ECO:0000256" key="1">
    <source>
        <dbReference type="ARBA" id="ARBA00004604"/>
    </source>
</evidence>
<name>A0A7S0PTW2_MICPS</name>
<dbReference type="AlphaFoldDB" id="A0A7S0PTW2"/>
<reference evidence="6" key="1">
    <citation type="submission" date="2021-01" db="EMBL/GenBank/DDBJ databases">
        <authorList>
            <person name="Corre E."/>
            <person name="Pelletier E."/>
            <person name="Niang G."/>
            <person name="Scheremetjew M."/>
            <person name="Finn R."/>
            <person name="Kale V."/>
            <person name="Holt S."/>
            <person name="Cochrane G."/>
            <person name="Meng A."/>
            <person name="Brown T."/>
            <person name="Cohen L."/>
        </authorList>
    </citation>
    <scope>NUCLEOTIDE SEQUENCE</scope>
    <source>
        <strain evidence="6">CCMP494</strain>
    </source>
</reference>
<evidence type="ECO:0000313" key="6">
    <source>
        <dbReference type="EMBL" id="CAD8590583.1"/>
    </source>
</evidence>
<dbReference type="PANTHER" id="PTHR13243">
    <property type="entry name" value="HSPC111 PROTEIN-RELATED"/>
    <property type="match status" value="1"/>
</dbReference>
<dbReference type="GO" id="GO:0042273">
    <property type="term" value="P:ribosomal large subunit biogenesis"/>
    <property type="evidence" value="ECO:0007669"/>
    <property type="project" value="TreeGrafter"/>
</dbReference>
<evidence type="ECO:0000256" key="5">
    <source>
        <dbReference type="SAM" id="MobiDB-lite"/>
    </source>
</evidence>
<organism evidence="6">
    <name type="scientific">Micromonas pusilla</name>
    <name type="common">Picoplanktonic green alga</name>
    <name type="synonym">Chromulina pusilla</name>
    <dbReference type="NCBI Taxonomy" id="38833"/>
    <lineage>
        <taxon>Eukaryota</taxon>
        <taxon>Viridiplantae</taxon>
        <taxon>Chlorophyta</taxon>
        <taxon>Mamiellophyceae</taxon>
        <taxon>Mamiellales</taxon>
        <taxon>Mamiellaceae</taxon>
        <taxon>Micromonas</taxon>
    </lineage>
</organism>